<evidence type="ECO:0000313" key="11">
    <source>
        <dbReference type="EMBL" id="KAK3782343.1"/>
    </source>
</evidence>
<keyword evidence="2 9" id="KW-0732">Signal</keyword>
<feature type="active site" description="Charge relay system" evidence="8">
    <location>
        <position position="389"/>
    </location>
</feature>
<evidence type="ECO:0000256" key="9">
    <source>
        <dbReference type="SAM" id="SignalP"/>
    </source>
</evidence>
<comment type="similarity">
    <text evidence="1 7">Belongs to the AB hydrolase superfamily. Lipase family.</text>
</comment>
<feature type="chain" id="PRO_5042051022" description="Lipase" evidence="9">
    <location>
        <begin position="20"/>
        <end position="414"/>
    </location>
</feature>
<dbReference type="InterPro" id="IPR025483">
    <property type="entry name" value="Lipase_euk"/>
</dbReference>
<keyword evidence="5" id="KW-0443">Lipid metabolism</keyword>
<feature type="signal peptide" evidence="9">
    <location>
        <begin position="1"/>
        <end position="19"/>
    </location>
</feature>
<gene>
    <name evidence="11" type="ORF">RRG08_027891</name>
</gene>
<accession>A0AAE1A7C3</accession>
<dbReference type="InterPro" id="IPR029058">
    <property type="entry name" value="AB_hydrolase_fold"/>
</dbReference>
<keyword evidence="3 7" id="KW-0378">Hydrolase</keyword>
<keyword evidence="4 7" id="KW-0442">Lipid degradation</keyword>
<evidence type="ECO:0000256" key="8">
    <source>
        <dbReference type="PIRSR" id="PIRSR000862-1"/>
    </source>
</evidence>
<evidence type="ECO:0000256" key="5">
    <source>
        <dbReference type="ARBA" id="ARBA00023098"/>
    </source>
</evidence>
<evidence type="ECO:0000256" key="1">
    <source>
        <dbReference type="ARBA" id="ARBA00010701"/>
    </source>
</evidence>
<keyword evidence="6" id="KW-0325">Glycoprotein</keyword>
<dbReference type="FunFam" id="3.40.50.1820:FF:000021">
    <property type="entry name" value="Lipase"/>
    <property type="match status" value="1"/>
</dbReference>
<dbReference type="Pfam" id="PF04083">
    <property type="entry name" value="Abhydro_lipase"/>
    <property type="match status" value="1"/>
</dbReference>
<keyword evidence="12" id="KW-1185">Reference proteome</keyword>
<dbReference type="EMBL" id="JAWDGP010002514">
    <property type="protein sequence ID" value="KAK3782343.1"/>
    <property type="molecule type" value="Genomic_DNA"/>
</dbReference>
<evidence type="ECO:0000256" key="6">
    <source>
        <dbReference type="ARBA" id="ARBA00023180"/>
    </source>
</evidence>
<dbReference type="GO" id="GO:0016788">
    <property type="term" value="F:hydrolase activity, acting on ester bonds"/>
    <property type="evidence" value="ECO:0007669"/>
    <property type="project" value="InterPro"/>
</dbReference>
<evidence type="ECO:0000256" key="4">
    <source>
        <dbReference type="ARBA" id="ARBA00022963"/>
    </source>
</evidence>
<dbReference type="InterPro" id="IPR006693">
    <property type="entry name" value="AB_hydrolase_lipase"/>
</dbReference>
<comment type="caution">
    <text evidence="11">The sequence shown here is derived from an EMBL/GenBank/DDBJ whole genome shotgun (WGS) entry which is preliminary data.</text>
</comment>
<dbReference type="GO" id="GO:0016042">
    <property type="term" value="P:lipid catabolic process"/>
    <property type="evidence" value="ECO:0007669"/>
    <property type="project" value="UniProtKB-KW"/>
</dbReference>
<sequence>MWILAILATLLSVWVQSSSFTPSRVSESLRFLSETRLRTGGHLGKNPEVYMNTTEFIRTKGYPVESHDVVTEDGYILGVFRIPHGRNNKSEKGPRPVVLLQHGLIGNCDDFVINLANESLGFMLADVGADVWLGNTRGNIHSRRHTTLDPHSLEFWKFNWDDMAQYDLPATIYYILNQTGHEQLYYVGHSQGTAIAFARFSEDQELASRVKHFMALAPIGRVGHTRSPLRLLVPFSAEIKFFLDTFGHGEFDLPAPILKFIASDLCGKWGQAICENLIFLLCGFDSKSWNASRTDVYASHGPGGASARNLLQWAQNVKAMQFQHFDYGEKENLVRYGQKTPPLYDPSKVKVPVAIFRGGHDWLADNTDVEWLLPQLNVTLDIYIPRYEHLDLVLAFDAATLMYKDLINIIMGKQ</sequence>
<feature type="active site" description="Charge relay system" evidence="8">
    <location>
        <position position="361"/>
    </location>
</feature>
<dbReference type="PANTHER" id="PTHR11005">
    <property type="entry name" value="LYSOSOMAL ACID LIPASE-RELATED"/>
    <property type="match status" value="1"/>
</dbReference>
<evidence type="ECO:0000256" key="3">
    <source>
        <dbReference type="ARBA" id="ARBA00022801"/>
    </source>
</evidence>
<reference evidence="11" key="1">
    <citation type="journal article" date="2023" name="G3 (Bethesda)">
        <title>A reference genome for the long-term kleptoplast-retaining sea slug Elysia crispata morphotype clarki.</title>
        <authorList>
            <person name="Eastman K.E."/>
            <person name="Pendleton A.L."/>
            <person name="Shaikh M.A."/>
            <person name="Suttiyut T."/>
            <person name="Ogas R."/>
            <person name="Tomko P."/>
            <person name="Gavelis G."/>
            <person name="Widhalm J.R."/>
            <person name="Wisecaver J.H."/>
        </authorList>
    </citation>
    <scope>NUCLEOTIDE SEQUENCE</scope>
    <source>
        <strain evidence="11">ECLA1</strain>
    </source>
</reference>
<feature type="domain" description="Partial AB-hydrolase lipase" evidence="10">
    <location>
        <begin position="53"/>
        <end position="115"/>
    </location>
</feature>
<name>A0AAE1A7C3_9GAST</name>
<dbReference type="Gene3D" id="3.40.50.1820">
    <property type="entry name" value="alpha/beta hydrolase"/>
    <property type="match status" value="1"/>
</dbReference>
<dbReference type="SUPFAM" id="SSF53474">
    <property type="entry name" value="alpha/beta-Hydrolases"/>
    <property type="match status" value="1"/>
</dbReference>
<dbReference type="Proteomes" id="UP001283361">
    <property type="component" value="Unassembled WGS sequence"/>
</dbReference>
<evidence type="ECO:0000259" key="10">
    <source>
        <dbReference type="Pfam" id="PF04083"/>
    </source>
</evidence>
<protein>
    <recommendedName>
        <fullName evidence="7">Lipase</fullName>
    </recommendedName>
</protein>
<evidence type="ECO:0000256" key="2">
    <source>
        <dbReference type="ARBA" id="ARBA00022729"/>
    </source>
</evidence>
<dbReference type="AlphaFoldDB" id="A0AAE1A7C3"/>
<evidence type="ECO:0000313" key="12">
    <source>
        <dbReference type="Proteomes" id="UP001283361"/>
    </source>
</evidence>
<organism evidence="11 12">
    <name type="scientific">Elysia crispata</name>
    <name type="common">lettuce slug</name>
    <dbReference type="NCBI Taxonomy" id="231223"/>
    <lineage>
        <taxon>Eukaryota</taxon>
        <taxon>Metazoa</taxon>
        <taxon>Spiralia</taxon>
        <taxon>Lophotrochozoa</taxon>
        <taxon>Mollusca</taxon>
        <taxon>Gastropoda</taxon>
        <taxon>Heterobranchia</taxon>
        <taxon>Euthyneura</taxon>
        <taxon>Panpulmonata</taxon>
        <taxon>Sacoglossa</taxon>
        <taxon>Placobranchoidea</taxon>
        <taxon>Plakobranchidae</taxon>
        <taxon>Elysia</taxon>
    </lineage>
</organism>
<feature type="active site" description="Nucleophile" evidence="8">
    <location>
        <position position="190"/>
    </location>
</feature>
<proteinExistence type="inferred from homology"/>
<evidence type="ECO:0000256" key="7">
    <source>
        <dbReference type="PIRNR" id="PIRNR000862"/>
    </source>
</evidence>
<dbReference type="PIRSF" id="PIRSF000862">
    <property type="entry name" value="Steryl_ester_lip"/>
    <property type="match status" value="1"/>
</dbReference>